<dbReference type="Proteomes" id="UP000257109">
    <property type="component" value="Unassembled WGS sequence"/>
</dbReference>
<gene>
    <name evidence="1" type="ORF">CR513_61465</name>
</gene>
<evidence type="ECO:0000313" key="2">
    <source>
        <dbReference type="Proteomes" id="UP000257109"/>
    </source>
</evidence>
<proteinExistence type="predicted"/>
<organism evidence="1 2">
    <name type="scientific">Mucuna pruriens</name>
    <name type="common">Velvet bean</name>
    <name type="synonym">Dolichos pruriens</name>
    <dbReference type="NCBI Taxonomy" id="157652"/>
    <lineage>
        <taxon>Eukaryota</taxon>
        <taxon>Viridiplantae</taxon>
        <taxon>Streptophyta</taxon>
        <taxon>Embryophyta</taxon>
        <taxon>Tracheophyta</taxon>
        <taxon>Spermatophyta</taxon>
        <taxon>Magnoliopsida</taxon>
        <taxon>eudicotyledons</taxon>
        <taxon>Gunneridae</taxon>
        <taxon>Pentapetalae</taxon>
        <taxon>rosids</taxon>
        <taxon>fabids</taxon>
        <taxon>Fabales</taxon>
        <taxon>Fabaceae</taxon>
        <taxon>Papilionoideae</taxon>
        <taxon>50 kb inversion clade</taxon>
        <taxon>NPAAA clade</taxon>
        <taxon>indigoferoid/millettioid clade</taxon>
        <taxon>Phaseoleae</taxon>
        <taxon>Mucuna</taxon>
    </lineage>
</organism>
<sequence length="207" mass="24393">MEVRRKGQCLMLGQRWHYNLVDSKTKKDQSKMQNYKADLVFLFETHTMAFEHNTLFKEWTFQINSSKILLEHQGESNASRMSKCGGQQLLQNLRDILDDVECTWVIIGDFKSIMTMEEAKGRSSSLSTRDMIQFNKCKVGVIISRIFKILYDGGTRKKNAFYSICLTRLPLEEPSMIVLIIRDQKQIWKDYEDILAQEELMWFQKSR</sequence>
<name>A0A371E2X1_MUCPR</name>
<evidence type="ECO:0000313" key="1">
    <source>
        <dbReference type="EMBL" id="RDX60391.1"/>
    </source>
</evidence>
<dbReference type="EMBL" id="QJKJ01016899">
    <property type="protein sequence ID" value="RDX60391.1"/>
    <property type="molecule type" value="Genomic_DNA"/>
</dbReference>
<comment type="caution">
    <text evidence="1">The sequence shown here is derived from an EMBL/GenBank/DDBJ whole genome shotgun (WGS) entry which is preliminary data.</text>
</comment>
<accession>A0A371E2X1</accession>
<dbReference type="AlphaFoldDB" id="A0A371E2X1"/>
<protein>
    <submittedName>
        <fullName evidence="1">Uncharacterized protein</fullName>
    </submittedName>
</protein>
<keyword evidence="2" id="KW-1185">Reference proteome</keyword>
<dbReference type="OrthoDB" id="1727279at2759"/>
<reference evidence="1" key="1">
    <citation type="submission" date="2018-05" db="EMBL/GenBank/DDBJ databases">
        <title>Draft genome of Mucuna pruriens seed.</title>
        <authorList>
            <person name="Nnadi N.E."/>
            <person name="Vos R."/>
            <person name="Hasami M.H."/>
            <person name="Devisetty U.K."/>
            <person name="Aguiy J.C."/>
        </authorList>
    </citation>
    <scope>NUCLEOTIDE SEQUENCE [LARGE SCALE GENOMIC DNA]</scope>
    <source>
        <strain evidence="1">JCA_2017</strain>
    </source>
</reference>
<feature type="non-terminal residue" evidence="1">
    <location>
        <position position="1"/>
    </location>
</feature>